<evidence type="ECO:0000256" key="8">
    <source>
        <dbReference type="SAM" id="Phobius"/>
    </source>
</evidence>
<dbReference type="RefSeq" id="WP_246154198.1">
    <property type="nucleotide sequence ID" value="NZ_CP022579.1"/>
</dbReference>
<organism evidence="9 10">
    <name type="scientific">Oryzomicrobium terrae</name>
    <dbReference type="NCBI Taxonomy" id="1735038"/>
    <lineage>
        <taxon>Bacteria</taxon>
        <taxon>Pseudomonadati</taxon>
        <taxon>Pseudomonadota</taxon>
        <taxon>Betaproteobacteria</taxon>
        <taxon>Rhodocyclales</taxon>
        <taxon>Rhodocyclaceae</taxon>
        <taxon>Oryzomicrobium</taxon>
    </lineage>
</organism>
<dbReference type="GO" id="GO:0005886">
    <property type="term" value="C:plasma membrane"/>
    <property type="evidence" value="ECO:0007669"/>
    <property type="project" value="UniProtKB-SubCell"/>
</dbReference>
<comment type="subcellular location">
    <subcellularLocation>
        <location evidence="1">Cell membrane</location>
        <topology evidence="1">Multi-pass membrane protein</topology>
    </subcellularLocation>
</comment>
<keyword evidence="7 8" id="KW-0472">Membrane</keyword>
<keyword evidence="10" id="KW-1185">Reference proteome</keyword>
<proteinExistence type="inferred from homology"/>
<feature type="transmembrane region" description="Helical" evidence="8">
    <location>
        <begin position="62"/>
        <end position="86"/>
    </location>
</feature>
<dbReference type="PANTHER" id="PTHR21716">
    <property type="entry name" value="TRANSMEMBRANE PROTEIN"/>
    <property type="match status" value="1"/>
</dbReference>
<comment type="similarity">
    <text evidence="2">Belongs to the autoinducer-2 exporter (AI-2E) (TC 2.A.86) family.</text>
</comment>
<keyword evidence="3" id="KW-0813">Transport</keyword>
<dbReference type="PANTHER" id="PTHR21716:SF67">
    <property type="entry name" value="TRANSPORT PROTEIN YDIK-RELATED"/>
    <property type="match status" value="1"/>
</dbReference>
<evidence type="ECO:0000256" key="3">
    <source>
        <dbReference type="ARBA" id="ARBA00022448"/>
    </source>
</evidence>
<keyword evidence="4" id="KW-1003">Cell membrane</keyword>
<evidence type="ECO:0000256" key="4">
    <source>
        <dbReference type="ARBA" id="ARBA00022475"/>
    </source>
</evidence>
<name>A0A5C1EBN1_9RHOO</name>
<dbReference type="EMBL" id="CP022579">
    <property type="protein sequence ID" value="QEL66292.1"/>
    <property type="molecule type" value="Genomic_DNA"/>
</dbReference>
<evidence type="ECO:0000313" key="10">
    <source>
        <dbReference type="Proteomes" id="UP000323671"/>
    </source>
</evidence>
<evidence type="ECO:0000256" key="1">
    <source>
        <dbReference type="ARBA" id="ARBA00004651"/>
    </source>
</evidence>
<reference evidence="9 10" key="1">
    <citation type="submission" date="2017-07" db="EMBL/GenBank/DDBJ databases">
        <title>Complete genome sequence of Oryzomicrobium terrae TPP412.</title>
        <authorList>
            <person name="Chiu L.-W."/>
            <person name="Lo K.-J."/>
            <person name="Tsai Y.-M."/>
            <person name="Lin S.-S."/>
            <person name="Kuo C.-H."/>
            <person name="Liu C.-T."/>
        </authorList>
    </citation>
    <scope>NUCLEOTIDE SEQUENCE [LARGE SCALE GENOMIC DNA]</scope>
    <source>
        <strain evidence="9 10">TPP412</strain>
    </source>
</reference>
<sequence length="364" mass="39081">MTMFAKIADRWLAFVALALLIVGCFAVLRPFLTAMVWAAILVYSSWPLLGWLEKWLGGRRTLATLAFTLLTIGVLVAPFLVVSVTLSDNASELRDLVLSLRAKGLPLPPAWLRELPMVGERAEAYWLLALHDEAWLATQIKEIQAPLGGALLKAGSLLGTGLLELSLSIFIAFFMFVHGEQLAVRLNAVFERMAGEKGVRLTRVAGDTVTGVVYGILGTALAQGVLGGIGFWIAGVPAPVLLGLAIFFLSVVPVGPPLVWGPAALWLYFQGETGWAVFLALWGTLVVSSVDNFLKPFLISRGASLPFILVLMGVMGGVVAFGFIGVFLGPTLLAVGYRLLQEWTAEAMIPAASHTAEHHGRKGH</sequence>
<feature type="transmembrane region" description="Helical" evidence="8">
    <location>
        <begin position="212"/>
        <end position="234"/>
    </location>
</feature>
<keyword evidence="5 8" id="KW-0812">Transmembrane</keyword>
<evidence type="ECO:0000256" key="5">
    <source>
        <dbReference type="ARBA" id="ARBA00022692"/>
    </source>
</evidence>
<dbReference type="InterPro" id="IPR002549">
    <property type="entry name" value="AI-2E-like"/>
</dbReference>
<feature type="transmembrane region" description="Helical" evidence="8">
    <location>
        <begin position="306"/>
        <end position="328"/>
    </location>
</feature>
<dbReference type="AlphaFoldDB" id="A0A5C1EBN1"/>
<evidence type="ECO:0000256" key="6">
    <source>
        <dbReference type="ARBA" id="ARBA00022989"/>
    </source>
</evidence>
<protein>
    <recommendedName>
        <fullName evidence="11">AI-2E family transporter</fullName>
    </recommendedName>
</protein>
<dbReference type="KEGG" id="otr:OTERR_28160"/>
<evidence type="ECO:0000313" key="9">
    <source>
        <dbReference type="EMBL" id="QEL66292.1"/>
    </source>
</evidence>
<dbReference type="Pfam" id="PF01594">
    <property type="entry name" value="AI-2E_transport"/>
    <property type="match status" value="1"/>
</dbReference>
<dbReference type="Proteomes" id="UP000323671">
    <property type="component" value="Chromosome"/>
</dbReference>
<feature type="transmembrane region" description="Helical" evidence="8">
    <location>
        <begin position="275"/>
        <end position="294"/>
    </location>
</feature>
<evidence type="ECO:0000256" key="2">
    <source>
        <dbReference type="ARBA" id="ARBA00009773"/>
    </source>
</evidence>
<evidence type="ECO:0008006" key="11">
    <source>
        <dbReference type="Google" id="ProtNLM"/>
    </source>
</evidence>
<gene>
    <name evidence="9" type="ORF">OTERR_28160</name>
</gene>
<dbReference type="PROSITE" id="PS51257">
    <property type="entry name" value="PROKAR_LIPOPROTEIN"/>
    <property type="match status" value="1"/>
</dbReference>
<accession>A0A5C1EBN1</accession>
<evidence type="ECO:0000256" key="7">
    <source>
        <dbReference type="ARBA" id="ARBA00023136"/>
    </source>
</evidence>
<keyword evidence="6 8" id="KW-1133">Transmembrane helix</keyword>
<feature type="transmembrane region" description="Helical" evidence="8">
    <location>
        <begin position="241"/>
        <end position="269"/>
    </location>
</feature>
<feature type="transmembrane region" description="Helical" evidence="8">
    <location>
        <begin position="157"/>
        <end position="177"/>
    </location>
</feature>